<dbReference type="Pfam" id="PF13639">
    <property type="entry name" value="zf-RING_2"/>
    <property type="match status" value="1"/>
</dbReference>
<accession>A0A2B7X2X2</accession>
<dbReference type="OrthoDB" id="21204at2759"/>
<dbReference type="SMART" id="SM00184">
    <property type="entry name" value="RING"/>
    <property type="match status" value="1"/>
</dbReference>
<keyword evidence="6" id="KW-1133">Transmembrane helix</keyword>
<reference evidence="8 9" key="1">
    <citation type="submission" date="2017-10" db="EMBL/GenBank/DDBJ databases">
        <title>Comparative genomics in systemic dimorphic fungi from Ajellomycetaceae.</title>
        <authorList>
            <person name="Munoz J.F."/>
            <person name="Mcewen J.G."/>
            <person name="Clay O.K."/>
            <person name="Cuomo C.A."/>
        </authorList>
    </citation>
    <scope>NUCLEOTIDE SEQUENCE [LARGE SCALE GENOMIC DNA]</scope>
    <source>
        <strain evidence="8 9">UAMH130</strain>
    </source>
</reference>
<evidence type="ECO:0000256" key="3">
    <source>
        <dbReference type="ARBA" id="ARBA00022833"/>
    </source>
</evidence>
<feature type="compositionally biased region" description="Polar residues" evidence="5">
    <location>
        <begin position="368"/>
        <end position="386"/>
    </location>
</feature>
<keyword evidence="9" id="KW-1185">Reference proteome</keyword>
<keyword evidence="6" id="KW-0812">Transmembrane</keyword>
<keyword evidence="1" id="KW-0479">Metal-binding</keyword>
<dbReference type="Proteomes" id="UP000224080">
    <property type="component" value="Unassembled WGS sequence"/>
</dbReference>
<sequence>MILEDQKTSLRTANAFDVVILAIPSEDSSLTRTVNVDPSISYELSIGDKIRTLSTTNVRNGDAIRGLLYVPELDFEDPCRQATTPFIPANVTRLSDIPGASRSISIAPWVSSACTISFLATLSRNPPYAAVFYQPDGSTAIPPPADHPTWNLGNDDMWKTTNQYPVYAIPGVYGASVMRAVSEYSGSVIDAPYAEDLLRRFQGNELIRASSKIAIRSTTGGLPSLWIFLLAVVAILVCIALFSSIAMRLIHARQLRSLERRVAAGEVDLETLGIKRLNVPQDILDKMPLYICHESGIIERLIPPTAEMSPEPIEEPSKLPSDKNNFLQSVSNWKWISTAMQALYSLKSRTTSPPPPPPSVPDIETSPVSSRAQTTPIDSNQQRHAQPTFSQTTCPICLDDYMWGETTVRELPCQHIFHPECIDNFLLQNSSLCPVCKKSVLPRGYCPEKITRVMVRQERLARRIRPPQTAEIGNAGYDTSIPTSLGNGNQSPQNGATERRSGFRNSVVEVLRQSSTSTQVTVSAPTGDRFSRQRQEEMRMRAVAMLGYRPMLADEERAQAASRSKCKPN</sequence>
<dbReference type="CDD" id="cd16473">
    <property type="entry name" value="RING-H2_RNF103"/>
    <property type="match status" value="1"/>
</dbReference>
<organism evidence="8 9">
    <name type="scientific">Blastomyces parvus</name>
    <dbReference type="NCBI Taxonomy" id="2060905"/>
    <lineage>
        <taxon>Eukaryota</taxon>
        <taxon>Fungi</taxon>
        <taxon>Dikarya</taxon>
        <taxon>Ascomycota</taxon>
        <taxon>Pezizomycotina</taxon>
        <taxon>Eurotiomycetes</taxon>
        <taxon>Eurotiomycetidae</taxon>
        <taxon>Onygenales</taxon>
        <taxon>Ajellomycetaceae</taxon>
        <taxon>Blastomyces</taxon>
    </lineage>
</organism>
<protein>
    <recommendedName>
        <fullName evidence="7">RING-type domain-containing protein</fullName>
    </recommendedName>
</protein>
<dbReference type="PROSITE" id="PS50089">
    <property type="entry name" value="ZF_RING_2"/>
    <property type="match status" value="1"/>
</dbReference>
<evidence type="ECO:0000313" key="9">
    <source>
        <dbReference type="Proteomes" id="UP000224080"/>
    </source>
</evidence>
<dbReference type="STRING" id="2060905.A0A2B7X2X2"/>
<evidence type="ECO:0000256" key="1">
    <source>
        <dbReference type="ARBA" id="ARBA00022723"/>
    </source>
</evidence>
<dbReference type="GO" id="GO:0061630">
    <property type="term" value="F:ubiquitin protein ligase activity"/>
    <property type="evidence" value="ECO:0007669"/>
    <property type="project" value="TreeGrafter"/>
</dbReference>
<dbReference type="GO" id="GO:0006511">
    <property type="term" value="P:ubiquitin-dependent protein catabolic process"/>
    <property type="evidence" value="ECO:0007669"/>
    <property type="project" value="TreeGrafter"/>
</dbReference>
<dbReference type="PANTHER" id="PTHR45931">
    <property type="entry name" value="SI:CH211-59O9.10"/>
    <property type="match status" value="1"/>
</dbReference>
<evidence type="ECO:0000259" key="7">
    <source>
        <dbReference type="PROSITE" id="PS50089"/>
    </source>
</evidence>
<feature type="region of interest" description="Disordered" evidence="5">
    <location>
        <begin position="347"/>
        <end position="386"/>
    </location>
</feature>
<dbReference type="SUPFAM" id="SSF57850">
    <property type="entry name" value="RING/U-box"/>
    <property type="match status" value="1"/>
</dbReference>
<proteinExistence type="predicted"/>
<name>A0A2B7X2X2_9EURO</name>
<dbReference type="InterPro" id="IPR001841">
    <property type="entry name" value="Znf_RING"/>
</dbReference>
<dbReference type="EMBL" id="PDNC01000052">
    <property type="protein sequence ID" value="PGH03107.1"/>
    <property type="molecule type" value="Genomic_DNA"/>
</dbReference>
<feature type="transmembrane region" description="Helical" evidence="6">
    <location>
        <begin position="225"/>
        <end position="250"/>
    </location>
</feature>
<evidence type="ECO:0000256" key="6">
    <source>
        <dbReference type="SAM" id="Phobius"/>
    </source>
</evidence>
<feature type="compositionally biased region" description="Polar residues" evidence="5">
    <location>
        <begin position="480"/>
        <end position="496"/>
    </location>
</feature>
<evidence type="ECO:0000256" key="5">
    <source>
        <dbReference type="SAM" id="MobiDB-lite"/>
    </source>
</evidence>
<comment type="caution">
    <text evidence="8">The sequence shown here is derived from an EMBL/GenBank/DDBJ whole genome shotgun (WGS) entry which is preliminary data.</text>
</comment>
<evidence type="ECO:0000256" key="4">
    <source>
        <dbReference type="PROSITE-ProRule" id="PRU00175"/>
    </source>
</evidence>
<dbReference type="GO" id="GO:0005634">
    <property type="term" value="C:nucleus"/>
    <property type="evidence" value="ECO:0007669"/>
    <property type="project" value="TreeGrafter"/>
</dbReference>
<keyword evidence="2 4" id="KW-0863">Zinc-finger</keyword>
<evidence type="ECO:0000313" key="8">
    <source>
        <dbReference type="EMBL" id="PGH03107.1"/>
    </source>
</evidence>
<dbReference type="AlphaFoldDB" id="A0A2B7X2X2"/>
<dbReference type="InterPro" id="IPR013083">
    <property type="entry name" value="Znf_RING/FYVE/PHD"/>
</dbReference>
<dbReference type="PANTHER" id="PTHR45931:SF3">
    <property type="entry name" value="RING ZINC FINGER-CONTAINING PROTEIN"/>
    <property type="match status" value="1"/>
</dbReference>
<keyword evidence="6" id="KW-0472">Membrane</keyword>
<dbReference type="Gene3D" id="3.30.40.10">
    <property type="entry name" value="Zinc/RING finger domain, C3HC4 (zinc finger)"/>
    <property type="match status" value="1"/>
</dbReference>
<dbReference type="InterPro" id="IPR051834">
    <property type="entry name" value="RING_finger_E3_ligase"/>
</dbReference>
<feature type="region of interest" description="Disordered" evidence="5">
    <location>
        <begin position="465"/>
        <end position="501"/>
    </location>
</feature>
<gene>
    <name evidence="8" type="ORF">GX51_04294</name>
</gene>
<feature type="domain" description="RING-type" evidence="7">
    <location>
        <begin position="394"/>
        <end position="437"/>
    </location>
</feature>
<keyword evidence="3" id="KW-0862">Zinc</keyword>
<dbReference type="GO" id="GO:0008270">
    <property type="term" value="F:zinc ion binding"/>
    <property type="evidence" value="ECO:0007669"/>
    <property type="project" value="UniProtKB-KW"/>
</dbReference>
<evidence type="ECO:0000256" key="2">
    <source>
        <dbReference type="ARBA" id="ARBA00022771"/>
    </source>
</evidence>